<evidence type="ECO:0000313" key="12">
    <source>
        <dbReference type="EMBL" id="SCU65499.1"/>
    </source>
</evidence>
<dbReference type="Gene3D" id="3.90.150.10">
    <property type="entry name" value="Variant Surface Glycoprotein, subunit A domain 1"/>
    <property type="match status" value="1"/>
</dbReference>
<dbReference type="Gene3D" id="1.10.470.10">
    <property type="entry name" value="Variant Surface Glycoprotein, subunit A, domain 2"/>
    <property type="match status" value="1"/>
</dbReference>
<comment type="subcellular location">
    <subcellularLocation>
        <location evidence="2">Cell membrane</location>
        <topology evidence="2">Lipid-anchor</topology>
        <topology evidence="2">GPI-anchor</topology>
    </subcellularLocation>
</comment>
<evidence type="ECO:0000256" key="8">
    <source>
        <dbReference type="SAM" id="Coils"/>
    </source>
</evidence>
<keyword evidence="5" id="KW-0472">Membrane</keyword>
<feature type="chain" id="PRO_5009235097" evidence="9">
    <location>
        <begin position="29"/>
        <end position="518"/>
    </location>
</feature>
<feature type="signal peptide" evidence="9">
    <location>
        <begin position="1"/>
        <end position="28"/>
    </location>
</feature>
<evidence type="ECO:0000259" key="10">
    <source>
        <dbReference type="Pfam" id="PF00913"/>
    </source>
</evidence>
<dbReference type="InterPro" id="IPR001812">
    <property type="entry name" value="Trypano_VSG_A_N_dom"/>
</dbReference>
<evidence type="ECO:0000259" key="11">
    <source>
        <dbReference type="Pfam" id="PF10659"/>
    </source>
</evidence>
<proteinExistence type="predicted"/>
<keyword evidence="7" id="KW-0449">Lipoprotein</keyword>
<evidence type="ECO:0000256" key="9">
    <source>
        <dbReference type="SAM" id="SignalP"/>
    </source>
</evidence>
<dbReference type="Proteomes" id="UP000195570">
    <property type="component" value="Unassembled WGS sequence"/>
</dbReference>
<keyword evidence="4" id="KW-0336">GPI-anchor</keyword>
<dbReference type="RefSeq" id="XP_067077091.1">
    <property type="nucleotide sequence ID" value="XM_067220990.1"/>
</dbReference>
<dbReference type="Pfam" id="PF00913">
    <property type="entry name" value="Trypan_glycop"/>
    <property type="match status" value="1"/>
</dbReference>
<organism evidence="12 13">
    <name type="scientific">Trypanosoma equiperdum</name>
    <dbReference type="NCBI Taxonomy" id="5694"/>
    <lineage>
        <taxon>Eukaryota</taxon>
        <taxon>Discoba</taxon>
        <taxon>Euglenozoa</taxon>
        <taxon>Kinetoplastea</taxon>
        <taxon>Metakinetoplastina</taxon>
        <taxon>Trypanosomatida</taxon>
        <taxon>Trypanosomatidae</taxon>
        <taxon>Trypanosoma</taxon>
    </lineage>
</organism>
<keyword evidence="8" id="KW-0175">Coiled coil</keyword>
<keyword evidence="13" id="KW-1185">Reference proteome</keyword>
<evidence type="ECO:0000256" key="7">
    <source>
        <dbReference type="ARBA" id="ARBA00023288"/>
    </source>
</evidence>
<reference evidence="12" key="1">
    <citation type="submission" date="2016-09" db="EMBL/GenBank/DDBJ databases">
        <authorList>
            <person name="Hebert L."/>
            <person name="Moumen B."/>
        </authorList>
    </citation>
    <scope>NUCLEOTIDE SEQUENCE [LARGE SCALE GENOMIC DNA]</scope>
    <source>
        <strain evidence="12">OVI</strain>
    </source>
</reference>
<comment type="function">
    <text evidence="1">VSG forms a coat on the surface of the parasite. The trypanosome evades the immune response of the host by expressing a series of antigenically distinct VSGs from an estimated 1000 VSG genes.</text>
</comment>
<accession>A0A1G4I1F5</accession>
<dbReference type="SUPFAM" id="SSF58087">
    <property type="entry name" value="Variant surface glycoprotein (N-terminal domain)"/>
    <property type="match status" value="1"/>
</dbReference>
<dbReference type="AlphaFoldDB" id="A0A1G4I1F5"/>
<gene>
    <name evidence="12" type="ORF">TEOVI_000519900</name>
</gene>
<evidence type="ECO:0000256" key="4">
    <source>
        <dbReference type="ARBA" id="ARBA00022622"/>
    </source>
</evidence>
<evidence type="ECO:0000256" key="3">
    <source>
        <dbReference type="ARBA" id="ARBA00022475"/>
    </source>
</evidence>
<evidence type="ECO:0000256" key="5">
    <source>
        <dbReference type="ARBA" id="ARBA00023136"/>
    </source>
</evidence>
<dbReference type="GO" id="GO:0098552">
    <property type="term" value="C:side of membrane"/>
    <property type="evidence" value="ECO:0007669"/>
    <property type="project" value="UniProtKB-KW"/>
</dbReference>
<comment type="caution">
    <text evidence="12">The sequence shown here is derived from an EMBL/GenBank/DDBJ whole genome shotgun (WGS) entry which is preliminary data.</text>
</comment>
<name>A0A1G4I1F5_TRYEQ</name>
<keyword evidence="6" id="KW-0325">Glycoprotein</keyword>
<evidence type="ECO:0000256" key="2">
    <source>
        <dbReference type="ARBA" id="ARBA00004609"/>
    </source>
</evidence>
<feature type="coiled-coil region" evidence="8">
    <location>
        <begin position="376"/>
        <end position="406"/>
    </location>
</feature>
<protein>
    <submittedName>
        <fullName evidence="12">Trypanosome variant surface glycoprotein (A-type)/Trypanosome variant surface glycoprotein C-terminal domain containing protein, putative</fullName>
    </submittedName>
</protein>
<evidence type="ECO:0000256" key="6">
    <source>
        <dbReference type="ARBA" id="ARBA00023180"/>
    </source>
</evidence>
<feature type="domain" description="Trypanosome variant surface glycoprotein C-terminal" evidence="11">
    <location>
        <begin position="408"/>
        <end position="508"/>
    </location>
</feature>
<keyword evidence="3" id="KW-1003">Cell membrane</keyword>
<dbReference type="Gene3D" id="3.30.1680.30">
    <property type="match status" value="1"/>
</dbReference>
<evidence type="ECO:0000313" key="13">
    <source>
        <dbReference type="Proteomes" id="UP000195570"/>
    </source>
</evidence>
<dbReference type="Pfam" id="PF10659">
    <property type="entry name" value="Trypan_glycop_C"/>
    <property type="match status" value="1"/>
</dbReference>
<feature type="domain" description="Trypanosome variant surface glycoprotein A-type N-terminal" evidence="10">
    <location>
        <begin position="17"/>
        <end position="377"/>
    </location>
</feature>
<dbReference type="VEuPathDB" id="TriTrypDB:TEOVI_000519900"/>
<keyword evidence="9" id="KW-0732">Signal</keyword>
<dbReference type="GO" id="GO:0005886">
    <property type="term" value="C:plasma membrane"/>
    <property type="evidence" value="ECO:0007669"/>
    <property type="project" value="UniProtKB-SubCell"/>
</dbReference>
<evidence type="ECO:0000256" key="1">
    <source>
        <dbReference type="ARBA" id="ARBA00002523"/>
    </source>
</evidence>
<dbReference type="GO" id="GO:0042783">
    <property type="term" value="P:symbiont-mediated evasion of host immune response"/>
    <property type="evidence" value="ECO:0007669"/>
    <property type="project" value="InterPro"/>
</dbReference>
<dbReference type="GeneID" id="92379139"/>
<sequence length="518" mass="55502">MRASITKTVAAALTAALLSLSQQGETTAKYALKREAWEPLCLLSVELDEVPSHALDVSSTIMETGLKLQTEALRTQIYLSAQTNDPDSDKLTVLNAYLQTAAHTILSNVQSKGLENALEAASTTSYLKGKLDEWLNLAQQTKGATHGCLTQTGGTTPVAKVGHQINGVNCPLTATKIAKKKRTAAKLTAAGFSGLLNPASSGSDHQDGTARCRLLTLHGGDGVVHTDPGNSVNKLSYIDGYLTVSSGATDKANLAFGGDSPQQPGQTNPAWAAAHNAIKKELQSTDSDYTNKTSRLTEDGAAETLFALVGSSGNARQGTALQTYKAQLFTTTPADEVKRLMTKVAVYKLPRKFGNKAQGTLLGDITELNVLAALLADFQIQNAQNLKTLNAKLEEASRNNQKASVDTCSKIQNKDECNNKPFCSYNETTAEGDKKCKFNETKASKNGVPVAQTQTLGEETASDRCTKHTEKEDCEAENKNVKSGEKAVCGWIEDKCKYSSFLINKKSARSVWLLLFSV</sequence>
<dbReference type="EMBL" id="CZPT02000314">
    <property type="protein sequence ID" value="SCU65499.1"/>
    <property type="molecule type" value="Genomic_DNA"/>
</dbReference>
<dbReference type="InterPro" id="IPR019609">
    <property type="entry name" value="Variant_surf_glycoprt_trypan_C"/>
</dbReference>